<evidence type="ECO:0008006" key="5">
    <source>
        <dbReference type="Google" id="ProtNLM"/>
    </source>
</evidence>
<feature type="compositionally biased region" description="Acidic residues" evidence="2">
    <location>
        <begin position="155"/>
        <end position="173"/>
    </location>
</feature>
<dbReference type="AlphaFoldDB" id="A0A7J0D9F7"/>
<evidence type="ECO:0000313" key="3">
    <source>
        <dbReference type="EMBL" id="GFS29912.1"/>
    </source>
</evidence>
<feature type="region of interest" description="Disordered" evidence="2">
    <location>
        <begin position="673"/>
        <end position="702"/>
    </location>
</feature>
<feature type="region of interest" description="Disordered" evidence="2">
    <location>
        <begin position="148"/>
        <end position="176"/>
    </location>
</feature>
<feature type="region of interest" description="Disordered" evidence="2">
    <location>
        <begin position="570"/>
        <end position="595"/>
    </location>
</feature>
<feature type="compositionally biased region" description="Low complexity" evidence="2">
    <location>
        <begin position="538"/>
        <end position="549"/>
    </location>
</feature>
<proteinExistence type="predicted"/>
<accession>A0A7J0D9F7</accession>
<gene>
    <name evidence="3" type="ORF">Acr_00g0009070</name>
</gene>
<reference evidence="4" key="1">
    <citation type="submission" date="2019-07" db="EMBL/GenBank/DDBJ databases">
        <title>De Novo Assembly of kiwifruit Actinidia rufa.</title>
        <authorList>
            <person name="Sugita-Konishi S."/>
            <person name="Sato K."/>
            <person name="Mori E."/>
            <person name="Abe Y."/>
            <person name="Kisaki G."/>
            <person name="Hamano K."/>
            <person name="Suezawa K."/>
            <person name="Otani M."/>
            <person name="Fukuda T."/>
            <person name="Manabe T."/>
            <person name="Gomi K."/>
            <person name="Tabuchi M."/>
            <person name="Akimitsu K."/>
            <person name="Kataoka I."/>
        </authorList>
    </citation>
    <scope>NUCLEOTIDE SEQUENCE [LARGE SCALE GENOMIC DNA]</scope>
    <source>
        <strain evidence="4">cv. Fuchu</strain>
    </source>
</reference>
<feature type="compositionally biased region" description="Basic and acidic residues" evidence="2">
    <location>
        <begin position="692"/>
        <end position="702"/>
    </location>
</feature>
<comment type="caution">
    <text evidence="3">The sequence shown here is derived from an EMBL/GenBank/DDBJ whole genome shotgun (WGS) entry which is preliminary data.</text>
</comment>
<organism evidence="3 4">
    <name type="scientific">Actinidia rufa</name>
    <dbReference type="NCBI Taxonomy" id="165716"/>
    <lineage>
        <taxon>Eukaryota</taxon>
        <taxon>Viridiplantae</taxon>
        <taxon>Streptophyta</taxon>
        <taxon>Embryophyta</taxon>
        <taxon>Tracheophyta</taxon>
        <taxon>Spermatophyta</taxon>
        <taxon>Magnoliopsida</taxon>
        <taxon>eudicotyledons</taxon>
        <taxon>Gunneridae</taxon>
        <taxon>Pentapetalae</taxon>
        <taxon>asterids</taxon>
        <taxon>Ericales</taxon>
        <taxon>Actinidiaceae</taxon>
        <taxon>Actinidia</taxon>
    </lineage>
</organism>
<sequence>MVELQSCGSLGNASALCAIEQEVREERVNIVAEILAELQREKQRNAELMERISLLEAQIGEREKKSLIPNGQGSCPTARERSCKKFKRQKTKSSCRTIEVANIKTSEMKYDSQCIPPRETNMENPLVSWATMKDTQFLHYEKSKDDNYIANCGTDDSDNDDDEDDEHSDENNSDIDLKYSENGEKVKGNIKLKEHLSVEVLDKRIHLPCLESSSDGHVEPIYPHGCGELNEDLTKSSLSPDMNPINNLRELKEFERKESEMIGEYQVSLHTHTYGKEFRGSGSISLHKKPPKVAFCPKEVKRMLDSEVIQLKNAQSHTIRKIIVFASLGIRHGCEDMYELDFNHFSILRKGEPYISPENPGEHVLYENPGVRRKIFYSNQQNPTLCPIQILEEEKEMRPSDDSCPSHLFLCIKYVRQRMGRNKLKSFGPVMCQMAKLVHIRSGSFFFKAIGITLLFMAGFPDDLVQKETKYRSLDLLQKYYRTDEEAEGDELFLLHPLAGDTQPCSNVKQLTGKTIPAKSKGKKHTNPTTKHQTSRKSSILQSTPSSSSPQFGLFEHTSIQTHSAAAFRSLRSQPPADSSTFSNPVVTSTSPHVSYHNQTSHPMLLPHPPNAFVPMMYWPPPNAFPPCPYPSLYGYQSFNSTGNYVSVHTQPYYARPSCNSLIPAMAESGEKNIAALEGADSDSESSSSSAEPKEERESSKS</sequence>
<dbReference type="OrthoDB" id="2020743at2759"/>
<keyword evidence="1" id="KW-0175">Coiled coil</keyword>
<evidence type="ECO:0000313" key="4">
    <source>
        <dbReference type="Proteomes" id="UP000585474"/>
    </source>
</evidence>
<feature type="region of interest" description="Disordered" evidence="2">
    <location>
        <begin position="506"/>
        <end position="553"/>
    </location>
</feature>
<evidence type="ECO:0000256" key="1">
    <source>
        <dbReference type="SAM" id="Coils"/>
    </source>
</evidence>
<name>A0A7J0D9F7_9ERIC</name>
<protein>
    <recommendedName>
        <fullName evidence="5">Homer protein</fullName>
    </recommendedName>
</protein>
<dbReference type="EMBL" id="BJWL01000102">
    <property type="protein sequence ID" value="GFS29912.1"/>
    <property type="molecule type" value="Genomic_DNA"/>
</dbReference>
<evidence type="ECO:0000256" key="2">
    <source>
        <dbReference type="SAM" id="MobiDB-lite"/>
    </source>
</evidence>
<feature type="coiled-coil region" evidence="1">
    <location>
        <begin position="31"/>
        <end position="65"/>
    </location>
</feature>
<feature type="compositionally biased region" description="Polar residues" evidence="2">
    <location>
        <begin position="571"/>
        <end position="595"/>
    </location>
</feature>
<dbReference type="Proteomes" id="UP000585474">
    <property type="component" value="Unassembled WGS sequence"/>
</dbReference>
<keyword evidence="4" id="KW-1185">Reference proteome</keyword>